<evidence type="ECO:0008006" key="3">
    <source>
        <dbReference type="Google" id="ProtNLM"/>
    </source>
</evidence>
<keyword evidence="2" id="KW-1185">Reference proteome</keyword>
<dbReference type="EMBL" id="OZ034820">
    <property type="protein sequence ID" value="CAL1400400.1"/>
    <property type="molecule type" value="Genomic_DNA"/>
</dbReference>
<protein>
    <recommendedName>
        <fullName evidence="3">DELLA protein</fullName>
    </recommendedName>
</protein>
<sequence length="200" mass="21501">MASMLGRPLWFDQSTRLGRRMGFPKVCVEMSIDSPFPETLKLAPDHKPAFVVNLEYFNKPIGSQKCKVFGHKCEDAGCELEEGQGSQGNAEAGEVEAVTGSAGQVILESILTSRGKAQESAESACQILNLAVANLVKSIEQGVLTEWQKTSALELPTDSELQTAMVGQTCSPTAEEGGPITPVANRFQSLAGESLQWEKL</sequence>
<organism evidence="1 2">
    <name type="scientific">Linum trigynum</name>
    <dbReference type="NCBI Taxonomy" id="586398"/>
    <lineage>
        <taxon>Eukaryota</taxon>
        <taxon>Viridiplantae</taxon>
        <taxon>Streptophyta</taxon>
        <taxon>Embryophyta</taxon>
        <taxon>Tracheophyta</taxon>
        <taxon>Spermatophyta</taxon>
        <taxon>Magnoliopsida</taxon>
        <taxon>eudicotyledons</taxon>
        <taxon>Gunneridae</taxon>
        <taxon>Pentapetalae</taxon>
        <taxon>rosids</taxon>
        <taxon>fabids</taxon>
        <taxon>Malpighiales</taxon>
        <taxon>Linaceae</taxon>
        <taxon>Linum</taxon>
    </lineage>
</organism>
<reference evidence="1 2" key="1">
    <citation type="submission" date="2024-04" db="EMBL/GenBank/DDBJ databases">
        <authorList>
            <person name="Fracassetti M."/>
        </authorList>
    </citation>
    <scope>NUCLEOTIDE SEQUENCE [LARGE SCALE GENOMIC DNA]</scope>
</reference>
<evidence type="ECO:0000313" key="2">
    <source>
        <dbReference type="Proteomes" id="UP001497516"/>
    </source>
</evidence>
<gene>
    <name evidence="1" type="ORF">LTRI10_LOCUS40532</name>
</gene>
<dbReference type="Proteomes" id="UP001497516">
    <property type="component" value="Chromosome 7"/>
</dbReference>
<dbReference type="AlphaFoldDB" id="A0AAV2FSH2"/>
<proteinExistence type="predicted"/>
<name>A0AAV2FSH2_9ROSI</name>
<evidence type="ECO:0000313" key="1">
    <source>
        <dbReference type="EMBL" id="CAL1400400.1"/>
    </source>
</evidence>
<accession>A0AAV2FSH2</accession>